<dbReference type="PANTHER" id="PTHR42928">
    <property type="entry name" value="TRICARBOXYLATE-BINDING PROTEIN"/>
    <property type="match status" value="1"/>
</dbReference>
<feature type="signal peptide" evidence="2">
    <location>
        <begin position="1"/>
        <end position="25"/>
    </location>
</feature>
<dbReference type="InterPro" id="IPR005064">
    <property type="entry name" value="BUG"/>
</dbReference>
<evidence type="ECO:0000313" key="4">
    <source>
        <dbReference type="Proteomes" id="UP001352263"/>
    </source>
</evidence>
<keyword evidence="2" id="KW-0732">Signal</keyword>
<dbReference type="RefSeq" id="WP_326508769.1">
    <property type="nucleotide sequence ID" value="NZ_JAWIIV010000025.1"/>
</dbReference>
<dbReference type="CDD" id="cd13578">
    <property type="entry name" value="PBP2_Bug27"/>
    <property type="match status" value="1"/>
</dbReference>
<accession>A0ABU6JEL1</accession>
<dbReference type="Proteomes" id="UP001352263">
    <property type="component" value="Unassembled WGS sequence"/>
</dbReference>
<organism evidence="3 4">
    <name type="scientific">Noviherbaspirillum album</name>
    <dbReference type="NCBI Taxonomy" id="3080276"/>
    <lineage>
        <taxon>Bacteria</taxon>
        <taxon>Pseudomonadati</taxon>
        <taxon>Pseudomonadota</taxon>
        <taxon>Betaproteobacteria</taxon>
        <taxon>Burkholderiales</taxon>
        <taxon>Oxalobacteraceae</taxon>
        <taxon>Noviherbaspirillum</taxon>
    </lineage>
</organism>
<keyword evidence="4" id="KW-1185">Reference proteome</keyword>
<protein>
    <submittedName>
        <fullName evidence="3">Tripartite tricarboxylate transporter substrate binding protein</fullName>
    </submittedName>
</protein>
<comment type="caution">
    <text evidence="3">The sequence shown here is derived from an EMBL/GenBank/DDBJ whole genome shotgun (WGS) entry which is preliminary data.</text>
</comment>
<dbReference type="Gene3D" id="3.40.190.10">
    <property type="entry name" value="Periplasmic binding protein-like II"/>
    <property type="match status" value="1"/>
</dbReference>
<proteinExistence type="inferred from homology"/>
<dbReference type="PANTHER" id="PTHR42928:SF5">
    <property type="entry name" value="BLR1237 PROTEIN"/>
    <property type="match status" value="1"/>
</dbReference>
<evidence type="ECO:0000256" key="1">
    <source>
        <dbReference type="ARBA" id="ARBA00006987"/>
    </source>
</evidence>
<name>A0ABU6JEL1_9BURK</name>
<feature type="chain" id="PRO_5046119341" evidence="2">
    <location>
        <begin position="26"/>
        <end position="325"/>
    </location>
</feature>
<comment type="similarity">
    <text evidence="1">Belongs to the UPF0065 (bug) family.</text>
</comment>
<sequence length="325" mass="34319">MNSKHSIIKALLGGIALGTALSAAAADAYPSKPIKWVVPFTPGGAMDTMARTLGEKMSQSMKQPIVIENRPGAGGVVGSTAVARSEPDGYTMMIVSIGHAVNPSLYPKLSYDPIKDFEPVSLVGIVPNVLVVNPTVKANNVSELVALAKQQPGKMTFASAGSGTTIHLAGELFASMANVDILHVPYKGSAPAVTDLMGHQVDMMFDSVSSAKPYIDSGRLKPLAVTTVKRSSALPNVPTVAEAGIKGYELSGWYAVFVPAKTPQPIVKRINEELVKALKQPDVQARFVQIGAEPVGSSPAELDKYLKSESAKWSEIVQARNIKAD</sequence>
<reference evidence="3 4" key="1">
    <citation type="submission" date="2023-10" db="EMBL/GenBank/DDBJ databases">
        <title>Noviherbaspirillum sp. CPCC 100848 genome assembly.</title>
        <authorList>
            <person name="Li X.Y."/>
            <person name="Fang X.M."/>
        </authorList>
    </citation>
    <scope>NUCLEOTIDE SEQUENCE [LARGE SCALE GENOMIC DNA]</scope>
    <source>
        <strain evidence="3 4">CPCC 100848</strain>
    </source>
</reference>
<evidence type="ECO:0000313" key="3">
    <source>
        <dbReference type="EMBL" id="MEC4722089.1"/>
    </source>
</evidence>
<dbReference type="EMBL" id="JAWIIV010000025">
    <property type="protein sequence ID" value="MEC4722089.1"/>
    <property type="molecule type" value="Genomic_DNA"/>
</dbReference>
<dbReference type="InterPro" id="IPR042100">
    <property type="entry name" value="Bug_dom1"/>
</dbReference>
<dbReference type="Gene3D" id="3.40.190.150">
    <property type="entry name" value="Bordetella uptake gene, domain 1"/>
    <property type="match status" value="1"/>
</dbReference>
<dbReference type="PIRSF" id="PIRSF017082">
    <property type="entry name" value="YflP"/>
    <property type="match status" value="1"/>
</dbReference>
<dbReference type="SUPFAM" id="SSF53850">
    <property type="entry name" value="Periplasmic binding protein-like II"/>
    <property type="match status" value="1"/>
</dbReference>
<dbReference type="Pfam" id="PF03401">
    <property type="entry name" value="TctC"/>
    <property type="match status" value="1"/>
</dbReference>
<gene>
    <name evidence="3" type="ORF">RY831_23245</name>
</gene>
<evidence type="ECO:0000256" key="2">
    <source>
        <dbReference type="SAM" id="SignalP"/>
    </source>
</evidence>